<dbReference type="AlphaFoldDB" id="A0A1Y3AR15"/>
<evidence type="ECO:0000313" key="2">
    <source>
        <dbReference type="Proteomes" id="UP000194236"/>
    </source>
</evidence>
<evidence type="ECO:0000313" key="1">
    <source>
        <dbReference type="EMBL" id="OTF70437.1"/>
    </source>
</evidence>
<proteinExistence type="predicted"/>
<gene>
    <name evidence="1" type="ORF">BLA29_000096</name>
</gene>
<keyword evidence="2" id="KW-1185">Reference proteome</keyword>
<organism evidence="1 2">
    <name type="scientific">Euroglyphus maynei</name>
    <name type="common">Mayne's house dust mite</name>
    <dbReference type="NCBI Taxonomy" id="6958"/>
    <lineage>
        <taxon>Eukaryota</taxon>
        <taxon>Metazoa</taxon>
        <taxon>Ecdysozoa</taxon>
        <taxon>Arthropoda</taxon>
        <taxon>Chelicerata</taxon>
        <taxon>Arachnida</taxon>
        <taxon>Acari</taxon>
        <taxon>Acariformes</taxon>
        <taxon>Sarcoptiformes</taxon>
        <taxon>Astigmata</taxon>
        <taxon>Psoroptidia</taxon>
        <taxon>Analgoidea</taxon>
        <taxon>Pyroglyphidae</taxon>
        <taxon>Pyroglyphinae</taxon>
        <taxon>Euroglyphus</taxon>
    </lineage>
</organism>
<dbReference type="Proteomes" id="UP000194236">
    <property type="component" value="Unassembled WGS sequence"/>
</dbReference>
<name>A0A1Y3AR15_EURMA</name>
<sequence length="118" mass="14206">MLGLGIGKKWSKLVPGSYTHTHTYHVQCRYSIVCNDRYMLDALKHWIDTDIDDVLVRVSVMGNKHVSCNKKQKQQNHARCKNFTQISQFKKRKKLNKFENPHYHHHHYRYHRCVLFKN</sequence>
<protein>
    <submittedName>
        <fullName evidence="1">Uncharacterized protein</fullName>
    </submittedName>
</protein>
<dbReference type="EMBL" id="MUJZ01065777">
    <property type="protein sequence ID" value="OTF70437.1"/>
    <property type="molecule type" value="Genomic_DNA"/>
</dbReference>
<reference evidence="1 2" key="1">
    <citation type="submission" date="2017-03" db="EMBL/GenBank/DDBJ databases">
        <title>Genome Survey of Euroglyphus maynei.</title>
        <authorList>
            <person name="Arlian L.G."/>
            <person name="Morgan M.S."/>
            <person name="Rider S.D."/>
        </authorList>
    </citation>
    <scope>NUCLEOTIDE SEQUENCE [LARGE SCALE GENOMIC DNA]</scope>
    <source>
        <strain evidence="1">Arlian Lab</strain>
        <tissue evidence="1">Whole body</tissue>
    </source>
</reference>
<accession>A0A1Y3AR15</accession>
<comment type="caution">
    <text evidence="1">The sequence shown here is derived from an EMBL/GenBank/DDBJ whole genome shotgun (WGS) entry which is preliminary data.</text>
</comment>